<evidence type="ECO:0000256" key="3">
    <source>
        <dbReference type="HAMAP-Rule" id="MF_00535"/>
    </source>
</evidence>
<feature type="domain" description="Cyanate lyase C-terminal" evidence="4">
    <location>
        <begin position="74"/>
        <end position="146"/>
    </location>
</feature>
<evidence type="ECO:0000256" key="1">
    <source>
        <dbReference type="ARBA" id="ARBA00003561"/>
    </source>
</evidence>
<evidence type="ECO:0000259" key="4">
    <source>
        <dbReference type="SMART" id="SM01116"/>
    </source>
</evidence>
<dbReference type="EMBL" id="AP018216">
    <property type="protein sequence ID" value="BAY72267.1"/>
    <property type="molecule type" value="Genomic_DNA"/>
</dbReference>
<dbReference type="CDD" id="cd00559">
    <property type="entry name" value="Cyanase_C"/>
    <property type="match status" value="1"/>
</dbReference>
<dbReference type="GO" id="GO:0003677">
    <property type="term" value="F:DNA binding"/>
    <property type="evidence" value="ECO:0007669"/>
    <property type="project" value="InterPro"/>
</dbReference>
<name>A0A1Z4KTJ2_ANAVA</name>
<dbReference type="Proteomes" id="UP000217507">
    <property type="component" value="Chromosome"/>
</dbReference>
<organism evidence="5 6">
    <name type="scientific">Trichormus variabilis NIES-23</name>
    <dbReference type="NCBI Taxonomy" id="1973479"/>
    <lineage>
        <taxon>Bacteria</taxon>
        <taxon>Bacillati</taxon>
        <taxon>Cyanobacteriota</taxon>
        <taxon>Cyanophyceae</taxon>
        <taxon>Nostocales</taxon>
        <taxon>Nostocaceae</taxon>
        <taxon>Trichormus</taxon>
    </lineage>
</organism>
<dbReference type="SMR" id="A0A1Z4KTJ2"/>
<evidence type="ECO:0000256" key="2">
    <source>
        <dbReference type="ARBA" id="ARBA00023239"/>
    </source>
</evidence>
<dbReference type="PANTHER" id="PTHR34186:SF2">
    <property type="entry name" value="CYANATE HYDRATASE"/>
    <property type="match status" value="1"/>
</dbReference>
<dbReference type="Gene3D" id="1.10.260.40">
    <property type="entry name" value="lambda repressor-like DNA-binding domains"/>
    <property type="match status" value="1"/>
</dbReference>
<evidence type="ECO:0000313" key="5">
    <source>
        <dbReference type="EMBL" id="BAY72267.1"/>
    </source>
</evidence>
<dbReference type="InterPro" id="IPR036581">
    <property type="entry name" value="Cyanate_lyase_C_sf"/>
</dbReference>
<gene>
    <name evidence="3 5" type="primary">cynS</name>
    <name evidence="5" type="ORF">NIES23_50910</name>
</gene>
<reference evidence="5 6" key="1">
    <citation type="submission" date="2017-06" db="EMBL/GenBank/DDBJ databases">
        <title>Genome sequencing of cyanobaciteial culture collection at National Institute for Environmental Studies (NIES).</title>
        <authorList>
            <person name="Hirose Y."/>
            <person name="Shimura Y."/>
            <person name="Fujisawa T."/>
            <person name="Nakamura Y."/>
            <person name="Kawachi M."/>
        </authorList>
    </citation>
    <scope>NUCLEOTIDE SEQUENCE [LARGE SCALE GENOMIC DNA]</scope>
    <source>
        <strain evidence="5 6">NIES-23</strain>
    </source>
</reference>
<dbReference type="EC" id="4.2.1.104" evidence="3"/>
<sequence length="146" mass="16399">MSIPEITQTLLQAKKDKGLSFADLEATLGRDEVCIAALFYRQASASEEEAKLLVEALGLDSSYIKHLTEYPVKGLGPVVPTDPLIYRFYEIMQVYGFPIKEVIQEKFGDGIMSAIDFTLDVEKEADPKGDRVKITMSGKFLPYKKW</sequence>
<feature type="active site" evidence="3">
    <location>
        <position position="113"/>
    </location>
</feature>
<keyword evidence="2 3" id="KW-0456">Lyase</keyword>
<dbReference type="InterPro" id="IPR010982">
    <property type="entry name" value="Lambda_DNA-bd_dom_sf"/>
</dbReference>
<dbReference type="AlphaFoldDB" id="A0A1Z4KTJ2"/>
<dbReference type="Pfam" id="PF02560">
    <property type="entry name" value="Cyanate_lyase"/>
    <property type="match status" value="1"/>
</dbReference>
<evidence type="ECO:0000313" key="6">
    <source>
        <dbReference type="Proteomes" id="UP000217507"/>
    </source>
</evidence>
<protein>
    <recommendedName>
        <fullName evidence="3">Cyanate hydratase</fullName>
        <shortName evidence="3">Cyanase</shortName>
        <ecNumber evidence="3">4.2.1.104</ecNumber>
    </recommendedName>
    <alternativeName>
        <fullName evidence="3">Cyanate hydrolase</fullName>
    </alternativeName>
    <alternativeName>
        <fullName evidence="3">Cyanate lyase</fullName>
    </alternativeName>
</protein>
<comment type="similarity">
    <text evidence="3">Belongs to the cyanase family.</text>
</comment>
<dbReference type="GO" id="GO:0008824">
    <property type="term" value="F:cyanate hydratase activity"/>
    <property type="evidence" value="ECO:0007669"/>
    <property type="project" value="UniProtKB-UniRule"/>
</dbReference>
<accession>A0A1Z4KTJ2</accession>
<dbReference type="PANTHER" id="PTHR34186">
    <property type="entry name" value="CYANATE HYDRATASE"/>
    <property type="match status" value="1"/>
</dbReference>
<feature type="active site" evidence="3">
    <location>
        <position position="87"/>
    </location>
</feature>
<dbReference type="Gene3D" id="3.30.1160.10">
    <property type="entry name" value="Cyanate lyase, C-terminal domain"/>
    <property type="match status" value="1"/>
</dbReference>
<dbReference type="SUPFAM" id="SSF47413">
    <property type="entry name" value="lambda repressor-like DNA-binding domains"/>
    <property type="match status" value="1"/>
</dbReference>
<dbReference type="PIRSF" id="PIRSF001263">
    <property type="entry name" value="Cyanate_hydratas"/>
    <property type="match status" value="1"/>
</dbReference>
<dbReference type="InterPro" id="IPR008076">
    <property type="entry name" value="Cyanase"/>
</dbReference>
<dbReference type="SUPFAM" id="SSF55234">
    <property type="entry name" value="Cyanase C-terminal domain"/>
    <property type="match status" value="1"/>
</dbReference>
<comment type="catalytic activity">
    <reaction evidence="3">
        <text>cyanate + hydrogencarbonate + 3 H(+) = NH4(+) + 2 CO2</text>
        <dbReference type="Rhea" id="RHEA:11120"/>
        <dbReference type="ChEBI" id="CHEBI:15378"/>
        <dbReference type="ChEBI" id="CHEBI:16526"/>
        <dbReference type="ChEBI" id="CHEBI:17544"/>
        <dbReference type="ChEBI" id="CHEBI:28938"/>
        <dbReference type="ChEBI" id="CHEBI:29195"/>
        <dbReference type="EC" id="4.2.1.104"/>
    </reaction>
</comment>
<dbReference type="HAMAP" id="MF_00535">
    <property type="entry name" value="Cyanate_hydrat"/>
    <property type="match status" value="1"/>
</dbReference>
<comment type="function">
    <text evidence="1 3">Catalyzes the reaction of cyanate with bicarbonate to produce ammonia and carbon dioxide.</text>
</comment>
<dbReference type="NCBIfam" id="TIGR00673">
    <property type="entry name" value="cynS"/>
    <property type="match status" value="1"/>
</dbReference>
<dbReference type="SMART" id="SM01116">
    <property type="entry name" value="Cyanate_lyase"/>
    <property type="match status" value="1"/>
</dbReference>
<proteinExistence type="inferred from homology"/>
<dbReference type="InterPro" id="IPR003712">
    <property type="entry name" value="Cyanate_lyase_C"/>
</dbReference>
<feature type="active site" evidence="3">
    <location>
        <position position="90"/>
    </location>
</feature>
<dbReference type="NCBIfam" id="NF002773">
    <property type="entry name" value="PRK02866.1"/>
    <property type="match status" value="1"/>
</dbReference>
<dbReference type="PRINTS" id="PR01693">
    <property type="entry name" value="CYANASE"/>
</dbReference>